<dbReference type="SMART" id="SM00028">
    <property type="entry name" value="TPR"/>
    <property type="match status" value="5"/>
</dbReference>
<dbReference type="InterPro" id="IPR019734">
    <property type="entry name" value="TPR_rpt"/>
</dbReference>
<protein>
    <submittedName>
        <fullName evidence="4">Tetratricopeptide repeat protein</fullName>
    </submittedName>
</protein>
<evidence type="ECO:0000256" key="2">
    <source>
        <dbReference type="ARBA" id="ARBA00022803"/>
    </source>
</evidence>
<evidence type="ECO:0000256" key="3">
    <source>
        <dbReference type="PROSITE-ProRule" id="PRU00339"/>
    </source>
</evidence>
<reference evidence="4 5" key="1">
    <citation type="submission" date="2019-04" db="EMBL/GenBank/DDBJ databases">
        <title>Bacillus caeni sp. nov., a bacterium isolated from mangrove sediment.</title>
        <authorList>
            <person name="Huang H."/>
            <person name="Mo K."/>
            <person name="Hu Y."/>
        </authorList>
    </citation>
    <scope>NUCLEOTIDE SEQUENCE [LARGE SCALE GENOMIC DNA]</scope>
    <source>
        <strain evidence="4 5">HB172195</strain>
    </source>
</reference>
<proteinExistence type="predicted"/>
<dbReference type="EMBL" id="SWLG01000003">
    <property type="protein sequence ID" value="TLS38556.1"/>
    <property type="molecule type" value="Genomic_DNA"/>
</dbReference>
<dbReference type="AlphaFoldDB" id="A0A5R9F8A6"/>
<organism evidence="4 5">
    <name type="scientific">Exobacillus caeni</name>
    <dbReference type="NCBI Taxonomy" id="2574798"/>
    <lineage>
        <taxon>Bacteria</taxon>
        <taxon>Bacillati</taxon>
        <taxon>Bacillota</taxon>
        <taxon>Bacilli</taxon>
        <taxon>Bacillales</taxon>
        <taxon>Guptibacillaceae</taxon>
        <taxon>Exobacillus</taxon>
    </lineage>
</organism>
<keyword evidence="1" id="KW-0677">Repeat</keyword>
<dbReference type="PANTHER" id="PTHR45586">
    <property type="entry name" value="TPR REPEAT-CONTAINING PROTEIN PA4667"/>
    <property type="match status" value="1"/>
</dbReference>
<dbReference type="PANTHER" id="PTHR45586:SF1">
    <property type="entry name" value="LIPOPOLYSACCHARIDE ASSEMBLY PROTEIN B"/>
    <property type="match status" value="1"/>
</dbReference>
<dbReference type="SUPFAM" id="SSF47954">
    <property type="entry name" value="Cyclin-like"/>
    <property type="match status" value="1"/>
</dbReference>
<evidence type="ECO:0000313" key="4">
    <source>
        <dbReference type="EMBL" id="TLS38556.1"/>
    </source>
</evidence>
<keyword evidence="2 3" id="KW-0802">TPR repeat</keyword>
<dbReference type="InterPro" id="IPR036915">
    <property type="entry name" value="Cyclin-like_sf"/>
</dbReference>
<sequence>MGEIMSKEINAAKKSGRLIPFILNGEHFFQKGMRAYHQRNLHKARKYLERAVKFDSEDTEIICQLAAVLAEMGEYQASNEWLDYILSELDSELHECYFFMANNYAHIGMFQEAEEKAKQYLEKEPHGDFRLDVEELIELIEYETDDHFEEALGEEEMLIQKHESARSAIESGDFERAILLLDSMTEEYPTFWPAYNNLALAYFYSNQYDEAIEVLNNILSKNQGNLNAVCNLALFYHFLGHSKKSEAFLERLRNVYPIHPDHRHKLGSTFGILGEYELAYRWLHSLQNTRYGMDHQIYHWLAVSSLHMGNKNKAYKYWKKTEDLDPEGEVAPYFLYMLESGKINLKEAIFQYRIPEGKGLDDDPFLNLIGSVSGAEKAKLVHLMLLRQHASSEGEEILRSYIGRKEEPYYLKEMAAYVLLKHCPDEPAVILDRDVPRTFTNESDFPENVLHSVGIVEKLYKANFSTAELNDILSSICTPLYIQSQTAPLSFKNRDAWTAAIIYAWKKVKKQPVTQRELAEQFGVSTASIAKYVKRIHAILNRP</sequence>
<gene>
    <name evidence="4" type="ORF">FCL54_05325</name>
</gene>
<dbReference type="OrthoDB" id="600613at2"/>
<dbReference type="PROSITE" id="PS50005">
    <property type="entry name" value="TPR"/>
    <property type="match status" value="1"/>
</dbReference>
<keyword evidence="5" id="KW-1185">Reference proteome</keyword>
<dbReference type="Gene3D" id="1.25.40.10">
    <property type="entry name" value="Tetratricopeptide repeat domain"/>
    <property type="match status" value="2"/>
</dbReference>
<evidence type="ECO:0000313" key="5">
    <source>
        <dbReference type="Proteomes" id="UP000308230"/>
    </source>
</evidence>
<dbReference type="SUPFAM" id="SSF48452">
    <property type="entry name" value="TPR-like"/>
    <property type="match status" value="2"/>
</dbReference>
<dbReference type="Pfam" id="PF14559">
    <property type="entry name" value="TPR_19"/>
    <property type="match status" value="1"/>
</dbReference>
<evidence type="ECO:0000256" key="1">
    <source>
        <dbReference type="ARBA" id="ARBA00022737"/>
    </source>
</evidence>
<comment type="caution">
    <text evidence="4">The sequence shown here is derived from an EMBL/GenBank/DDBJ whole genome shotgun (WGS) entry which is preliminary data.</text>
</comment>
<dbReference type="InterPro" id="IPR011990">
    <property type="entry name" value="TPR-like_helical_dom_sf"/>
</dbReference>
<dbReference type="Proteomes" id="UP000308230">
    <property type="component" value="Unassembled WGS sequence"/>
</dbReference>
<accession>A0A5R9F8A6</accession>
<name>A0A5R9F8A6_9BACL</name>
<dbReference type="InterPro" id="IPR051012">
    <property type="entry name" value="CellSynth/LPSAsmb/PSIAsmb"/>
</dbReference>
<feature type="repeat" description="TPR" evidence="3">
    <location>
        <begin position="192"/>
        <end position="225"/>
    </location>
</feature>